<evidence type="ECO:0000256" key="3">
    <source>
        <dbReference type="ARBA" id="ARBA00022781"/>
    </source>
</evidence>
<dbReference type="HAMAP" id="MF_01416">
    <property type="entry name" value="ATP_synth_delta_bact"/>
    <property type="match status" value="1"/>
</dbReference>
<evidence type="ECO:0000256" key="4">
    <source>
        <dbReference type="ARBA" id="ARBA00023065"/>
    </source>
</evidence>
<dbReference type="SUPFAM" id="SSF47928">
    <property type="entry name" value="N-terminal domain of the delta subunit of the F1F0-ATP synthase"/>
    <property type="match status" value="1"/>
</dbReference>
<dbReference type="InterPro" id="IPR000711">
    <property type="entry name" value="ATPase_OSCP/dsu"/>
</dbReference>
<gene>
    <name evidence="8 9" type="primary">atpH</name>
    <name evidence="9" type="ORF">RWE15_06690</name>
</gene>
<accession>A0ABU5C574</accession>
<keyword evidence="3 8" id="KW-0375">Hydrogen ion transport</keyword>
<evidence type="ECO:0000256" key="7">
    <source>
        <dbReference type="ARBA" id="ARBA00023310"/>
    </source>
</evidence>
<evidence type="ECO:0000256" key="2">
    <source>
        <dbReference type="ARBA" id="ARBA00022448"/>
    </source>
</evidence>
<dbReference type="Pfam" id="PF00213">
    <property type="entry name" value="OSCP"/>
    <property type="match status" value="1"/>
</dbReference>
<dbReference type="EMBL" id="JAWDIP010000003">
    <property type="protein sequence ID" value="MDY0394225.1"/>
    <property type="molecule type" value="Genomic_DNA"/>
</dbReference>
<protein>
    <recommendedName>
        <fullName evidence="8">ATP synthase subunit delta</fullName>
    </recommendedName>
    <alternativeName>
        <fullName evidence="8">ATP synthase F(1) sector subunit delta</fullName>
    </alternativeName>
    <alternativeName>
        <fullName evidence="8">F-type ATPase subunit delta</fullName>
        <shortName evidence="8">F-ATPase subunit delta</shortName>
    </alternativeName>
</protein>
<keyword evidence="5 8" id="KW-0472">Membrane</keyword>
<keyword evidence="2 8" id="KW-0813">Transport</keyword>
<proteinExistence type="inferred from homology"/>
<dbReference type="InterPro" id="IPR026015">
    <property type="entry name" value="ATP_synth_OSCP/delta_N_sf"/>
</dbReference>
<sequence>MEHPSVSNEKKMQFIDAVFGDASKEAIHTLKLLVERHRTNVVPDVAEALENMADELKGTAKAKVYSVRKLTDDELNKLGMTIAGRFQKNTIQFENIVDPSILGGVKIRLGNTILDGTVSSKLKRIERSMKLANN</sequence>
<dbReference type="InterPro" id="IPR020781">
    <property type="entry name" value="ATPase_OSCP/d_CS"/>
</dbReference>
<evidence type="ECO:0000256" key="5">
    <source>
        <dbReference type="ARBA" id="ARBA00023136"/>
    </source>
</evidence>
<keyword evidence="10" id="KW-1185">Reference proteome</keyword>
<organism evidence="9 10">
    <name type="scientific">Tigheibacillus halophilus</name>
    <dbReference type="NCBI Taxonomy" id="361280"/>
    <lineage>
        <taxon>Bacteria</taxon>
        <taxon>Bacillati</taxon>
        <taxon>Bacillota</taxon>
        <taxon>Bacilli</taxon>
        <taxon>Bacillales</taxon>
        <taxon>Bacillaceae</taxon>
        <taxon>Tigheibacillus</taxon>
    </lineage>
</organism>
<dbReference type="Gene3D" id="1.10.520.20">
    <property type="entry name" value="N-terminal domain of the delta subunit of the F1F0-ATP synthase"/>
    <property type="match status" value="1"/>
</dbReference>
<keyword evidence="8" id="KW-1003">Cell membrane</keyword>
<evidence type="ECO:0000256" key="8">
    <source>
        <dbReference type="HAMAP-Rule" id="MF_01416"/>
    </source>
</evidence>
<dbReference type="PROSITE" id="PS00389">
    <property type="entry name" value="ATPASE_DELTA"/>
    <property type="match status" value="1"/>
</dbReference>
<comment type="function">
    <text evidence="8">F(1)F(0) ATP synthase produces ATP from ADP in the presence of a proton or sodium gradient. F-type ATPases consist of two structural domains, F(1) containing the extramembraneous catalytic core and F(0) containing the membrane proton channel, linked together by a central stalk and a peripheral stalk. During catalysis, ATP synthesis in the catalytic domain of F(1) is coupled via a rotary mechanism of the central stalk subunits to proton translocation.</text>
</comment>
<keyword evidence="4 8" id="KW-0406">Ion transport</keyword>
<dbReference type="PRINTS" id="PR00125">
    <property type="entry name" value="ATPASEDELTA"/>
</dbReference>
<dbReference type="PANTHER" id="PTHR11910">
    <property type="entry name" value="ATP SYNTHASE DELTA CHAIN"/>
    <property type="match status" value="1"/>
</dbReference>
<keyword evidence="7 8" id="KW-0066">ATP synthesis</keyword>
<keyword evidence="6 8" id="KW-0139">CF(1)</keyword>
<comment type="function">
    <text evidence="8">This protein is part of the stalk that links CF(0) to CF(1). It either transmits conformational changes from CF(0) to CF(1) or is implicated in proton conduction.</text>
</comment>
<evidence type="ECO:0000256" key="1">
    <source>
        <dbReference type="ARBA" id="ARBA00004370"/>
    </source>
</evidence>
<evidence type="ECO:0000313" key="10">
    <source>
        <dbReference type="Proteomes" id="UP001281447"/>
    </source>
</evidence>
<comment type="similarity">
    <text evidence="8">Belongs to the ATPase delta chain family.</text>
</comment>
<evidence type="ECO:0000313" key="9">
    <source>
        <dbReference type="EMBL" id="MDY0394225.1"/>
    </source>
</evidence>
<name>A0ABU5C574_9BACI</name>
<reference evidence="9 10" key="1">
    <citation type="submission" date="2023-10" db="EMBL/GenBank/DDBJ databases">
        <title>Virgibacillus halophilus 5B73C genome.</title>
        <authorList>
            <person name="Miliotis G."/>
            <person name="Sengupta P."/>
            <person name="Hameed A."/>
            <person name="Chuvochina M."/>
            <person name="Mcdonagh F."/>
            <person name="Simpson A.C."/>
            <person name="Singh N.K."/>
            <person name="Rekha P.D."/>
            <person name="Raman K."/>
            <person name="Hugenholtz P."/>
            <person name="Venkateswaran K."/>
        </authorList>
    </citation>
    <scope>NUCLEOTIDE SEQUENCE [LARGE SCALE GENOMIC DNA]</scope>
    <source>
        <strain evidence="9 10">5B73C</strain>
    </source>
</reference>
<dbReference type="NCBIfam" id="TIGR01145">
    <property type="entry name" value="ATP_synt_delta"/>
    <property type="match status" value="1"/>
</dbReference>
<comment type="caution">
    <text evidence="9">The sequence shown here is derived from an EMBL/GenBank/DDBJ whole genome shotgun (WGS) entry which is preliminary data.</text>
</comment>
<dbReference type="Proteomes" id="UP001281447">
    <property type="component" value="Unassembled WGS sequence"/>
</dbReference>
<evidence type="ECO:0000256" key="6">
    <source>
        <dbReference type="ARBA" id="ARBA00023196"/>
    </source>
</evidence>
<comment type="subcellular location">
    <subcellularLocation>
        <location evidence="8">Cell membrane</location>
        <topology evidence="8">Peripheral membrane protein</topology>
    </subcellularLocation>
    <subcellularLocation>
        <location evidence="1">Membrane</location>
    </subcellularLocation>
</comment>